<evidence type="ECO:0000256" key="2">
    <source>
        <dbReference type="SAM" id="MobiDB-lite"/>
    </source>
</evidence>
<name>A0A1G9QIT3_9BACT</name>
<dbReference type="InterPro" id="IPR058625">
    <property type="entry name" value="MdtA-like_BSH"/>
</dbReference>
<dbReference type="Pfam" id="PF25954">
    <property type="entry name" value="Beta-barrel_RND_2"/>
    <property type="match status" value="1"/>
</dbReference>
<evidence type="ECO:0000259" key="3">
    <source>
        <dbReference type="Pfam" id="PF25917"/>
    </source>
</evidence>
<evidence type="ECO:0000259" key="4">
    <source>
        <dbReference type="Pfam" id="PF25954"/>
    </source>
</evidence>
<evidence type="ECO:0000313" key="7">
    <source>
        <dbReference type="Proteomes" id="UP000198901"/>
    </source>
</evidence>
<dbReference type="PANTHER" id="PTHR30469">
    <property type="entry name" value="MULTIDRUG RESISTANCE PROTEIN MDTA"/>
    <property type="match status" value="1"/>
</dbReference>
<dbReference type="RefSeq" id="WP_093202762.1">
    <property type="nucleotide sequence ID" value="NZ_FNGS01000004.1"/>
</dbReference>
<reference evidence="6 7" key="1">
    <citation type="submission" date="2016-10" db="EMBL/GenBank/DDBJ databases">
        <authorList>
            <person name="de Groot N.N."/>
        </authorList>
    </citation>
    <scope>NUCLEOTIDE SEQUENCE [LARGE SCALE GENOMIC DNA]</scope>
    <source>
        <strain evidence="6 7">DSM 21668</strain>
    </source>
</reference>
<dbReference type="FunFam" id="2.40.30.170:FF:000010">
    <property type="entry name" value="Efflux RND transporter periplasmic adaptor subunit"/>
    <property type="match status" value="1"/>
</dbReference>
<dbReference type="InterPro" id="IPR058792">
    <property type="entry name" value="Beta-barrel_RND_2"/>
</dbReference>
<dbReference type="OrthoDB" id="9806939at2"/>
<dbReference type="STRING" id="563176.SAMN04488090_2648"/>
<dbReference type="GO" id="GO:0015562">
    <property type="term" value="F:efflux transmembrane transporter activity"/>
    <property type="evidence" value="ECO:0007669"/>
    <property type="project" value="TreeGrafter"/>
</dbReference>
<sequence>MKSRLLLLAGLLAGTEACHPRQATQEATVSPIPVLTRAAALTPVSSDISISGNVEGSKTVRLGFLVAGKVNYIAAAEGQPVAAGKVLASLDPASYQFGVDAASASAAQVEDEYNRLKLMHDRNSLSDADFSKISNGLKQAQAQAGLQRKNLSDTKLYSPISGVLLKKMTEVGEIVGSGMPLFVVSDIRKVKVNAAIPESELRRVRLGQDARVYIAALDETVSGKVTEVGSAADATTRSFSVKIDVPNPKLLIRPGMIAEVTLPSSQKKEILGLPAEAVLRDADNTAYVFVADPARKQAFKRKVSIGRLTDSVLEIVSGIQPGEQVVTGGQQKLHDGSPVTISSDTTH</sequence>
<comment type="similarity">
    <text evidence="1">Belongs to the membrane fusion protein (MFP) (TC 8.A.1) family.</text>
</comment>
<dbReference type="Pfam" id="PF25989">
    <property type="entry name" value="YknX_C"/>
    <property type="match status" value="1"/>
</dbReference>
<gene>
    <name evidence="6" type="ORF">SAMN04488090_2648</name>
</gene>
<dbReference type="Proteomes" id="UP000198901">
    <property type="component" value="Unassembled WGS sequence"/>
</dbReference>
<dbReference type="EMBL" id="FNGS01000004">
    <property type="protein sequence ID" value="SDM10701.1"/>
    <property type="molecule type" value="Genomic_DNA"/>
</dbReference>
<evidence type="ECO:0000313" key="6">
    <source>
        <dbReference type="EMBL" id="SDM10701.1"/>
    </source>
</evidence>
<dbReference type="SUPFAM" id="SSF111369">
    <property type="entry name" value="HlyD-like secretion proteins"/>
    <property type="match status" value="1"/>
</dbReference>
<protein>
    <submittedName>
        <fullName evidence="6">RND family efflux transporter, MFP subunit</fullName>
    </submittedName>
</protein>
<feature type="domain" description="Multidrug resistance protein MdtA-like barrel-sandwich hybrid" evidence="3">
    <location>
        <begin position="60"/>
        <end position="184"/>
    </location>
</feature>
<dbReference type="Pfam" id="PF25917">
    <property type="entry name" value="BSH_RND"/>
    <property type="match status" value="1"/>
</dbReference>
<evidence type="ECO:0000259" key="5">
    <source>
        <dbReference type="Pfam" id="PF25989"/>
    </source>
</evidence>
<accession>A0A1G9QIT3</accession>
<dbReference type="Gene3D" id="2.40.420.20">
    <property type="match status" value="1"/>
</dbReference>
<dbReference type="NCBIfam" id="TIGR01730">
    <property type="entry name" value="RND_mfp"/>
    <property type="match status" value="1"/>
</dbReference>
<keyword evidence="7" id="KW-1185">Reference proteome</keyword>
<dbReference type="Gene3D" id="2.40.30.170">
    <property type="match status" value="1"/>
</dbReference>
<dbReference type="InterPro" id="IPR058637">
    <property type="entry name" value="YknX-like_C"/>
</dbReference>
<proteinExistence type="inferred from homology"/>
<dbReference type="AlphaFoldDB" id="A0A1G9QIT3"/>
<evidence type="ECO:0000256" key="1">
    <source>
        <dbReference type="ARBA" id="ARBA00009477"/>
    </source>
</evidence>
<feature type="domain" description="CusB-like beta-barrel" evidence="4">
    <location>
        <begin position="192"/>
        <end position="264"/>
    </location>
</feature>
<dbReference type="GO" id="GO:1990281">
    <property type="term" value="C:efflux pump complex"/>
    <property type="evidence" value="ECO:0007669"/>
    <property type="project" value="TreeGrafter"/>
</dbReference>
<feature type="region of interest" description="Disordered" evidence="2">
    <location>
        <begin position="327"/>
        <end position="347"/>
    </location>
</feature>
<organism evidence="6 7">
    <name type="scientific">Siphonobacter aquaeclarae</name>
    <dbReference type="NCBI Taxonomy" id="563176"/>
    <lineage>
        <taxon>Bacteria</taxon>
        <taxon>Pseudomonadati</taxon>
        <taxon>Bacteroidota</taxon>
        <taxon>Cytophagia</taxon>
        <taxon>Cytophagales</taxon>
        <taxon>Cytophagaceae</taxon>
        <taxon>Siphonobacter</taxon>
    </lineage>
</organism>
<dbReference type="InterPro" id="IPR006143">
    <property type="entry name" value="RND_pump_MFP"/>
</dbReference>
<feature type="domain" description="YknX-like C-terminal permuted SH3-like" evidence="5">
    <location>
        <begin position="272"/>
        <end position="341"/>
    </location>
</feature>
<dbReference type="Gene3D" id="2.40.50.100">
    <property type="match status" value="1"/>
</dbReference>